<sequence length="418" mass="46279">MSMRQLTVFFACLVLGSLTACTTFKQPSEQEKHNVSEMTTHMRTWALGRGLIDLPANWTGGGDVKLYYGLGADHSSVEVRVLGEGVTQQRFDAALNERSHRIAAIKNYKQSDVSMLVSAIRLSPQSVTLQYFQSAALPDTFVHEFHLLVGDAYVMLRAESYDGETAPVEARLLKLSKEIFKVAPENAGAGFALGPIVIRSHHDQEIASFDFSPPASDVSLSIYINALSPDDDERLHVRTPKDTQIFLAGDYENLRAGKITLAEMQAEESLIGFSDDTHRQILFVSENYRADPSLSRPAMSLRLSAGGMKTGPDDPNEPEDLVRWTLPQFANKGYDLPLWQQPASPEPVNPSLTDYEAMAVWDAILKSVRIRYGAVAPKPDPWANYCGPSAEEAAESKRILDEFIASFEKPKADPWKEG</sequence>
<dbReference type="EMBL" id="CP039631">
    <property type="protein sequence ID" value="QCG67908.1"/>
    <property type="molecule type" value="Genomic_DNA"/>
</dbReference>
<organism evidence="3 4">
    <name type="scientific">Pseudomonas veronii</name>
    <dbReference type="NCBI Taxonomy" id="76761"/>
    <lineage>
        <taxon>Bacteria</taxon>
        <taxon>Pseudomonadati</taxon>
        <taxon>Pseudomonadota</taxon>
        <taxon>Gammaproteobacteria</taxon>
        <taxon>Pseudomonadales</taxon>
        <taxon>Pseudomonadaceae</taxon>
        <taxon>Pseudomonas</taxon>
    </lineage>
</organism>
<proteinExistence type="predicted"/>
<evidence type="ECO:0000259" key="2">
    <source>
        <dbReference type="Pfam" id="PF18426"/>
    </source>
</evidence>
<keyword evidence="1" id="KW-0732">Signal</keyword>
<evidence type="ECO:0000313" key="4">
    <source>
        <dbReference type="Proteomes" id="UP000298274"/>
    </source>
</evidence>
<dbReference type="Proteomes" id="UP000298274">
    <property type="component" value="Chromosome"/>
</dbReference>
<dbReference type="Pfam" id="PF18426">
    <property type="entry name" value="Tli4_C"/>
    <property type="match status" value="1"/>
</dbReference>
<gene>
    <name evidence="3" type="ORF">E4167_27805</name>
</gene>
<dbReference type="InterPro" id="IPR041290">
    <property type="entry name" value="Tli4_C"/>
</dbReference>
<name>A0A4P7YBL2_PSEVE</name>
<feature type="domain" description="Tle cognate immunity protein 4 C-terminal" evidence="2">
    <location>
        <begin position="184"/>
        <end position="317"/>
    </location>
</feature>
<evidence type="ECO:0000313" key="3">
    <source>
        <dbReference type="EMBL" id="QCG67908.1"/>
    </source>
</evidence>
<reference evidence="4" key="1">
    <citation type="submission" date="2019-04" db="EMBL/GenBank/DDBJ databases">
        <title>Complete genome sequence of Pseudomonas veronii strain PVy, a versatile degrader capable of using multiple contaminants as sole carbon sources.</title>
        <authorList>
            <person name="Lopez-Echartea E."/>
            <person name="Ridl J."/>
            <person name="Pajer P."/>
            <person name="Strejcek M."/>
            <person name="Suman J."/>
            <person name="Uhlik O."/>
        </authorList>
    </citation>
    <scope>NUCLEOTIDE SEQUENCE [LARGE SCALE GENOMIC DNA]</scope>
    <source>
        <strain evidence="4">Pvy</strain>
    </source>
</reference>
<protein>
    <recommendedName>
        <fullName evidence="2">Tle cognate immunity protein 4 C-terminal domain-containing protein</fullName>
    </recommendedName>
</protein>
<dbReference type="PROSITE" id="PS51257">
    <property type="entry name" value="PROKAR_LIPOPROTEIN"/>
    <property type="match status" value="1"/>
</dbReference>
<feature type="chain" id="PRO_5020850901" description="Tle cognate immunity protein 4 C-terminal domain-containing protein" evidence="1">
    <location>
        <begin position="21"/>
        <end position="418"/>
    </location>
</feature>
<evidence type="ECO:0000256" key="1">
    <source>
        <dbReference type="SAM" id="SignalP"/>
    </source>
</evidence>
<accession>A0A4P7YBL2</accession>
<dbReference type="RefSeq" id="WP_141123538.1">
    <property type="nucleotide sequence ID" value="NZ_CP039631.3"/>
</dbReference>
<dbReference type="AlphaFoldDB" id="A0A4P7YBL2"/>
<feature type="signal peptide" evidence="1">
    <location>
        <begin position="1"/>
        <end position="20"/>
    </location>
</feature>